<dbReference type="Proteomes" id="UP000035214">
    <property type="component" value="Unassembled WGS sequence"/>
</dbReference>
<evidence type="ECO:0000313" key="2">
    <source>
        <dbReference type="Proteomes" id="UP000035214"/>
    </source>
</evidence>
<proteinExistence type="predicted"/>
<evidence type="ECO:0000313" key="1">
    <source>
        <dbReference type="EMBL" id="KLA30802.1"/>
    </source>
</evidence>
<protein>
    <recommendedName>
        <fullName evidence="3">Immunity 22 family protein</fullName>
    </recommendedName>
</protein>
<organism evidence="1 2">
    <name type="scientific">Bacillus cereus</name>
    <dbReference type="NCBI Taxonomy" id="1396"/>
    <lineage>
        <taxon>Bacteria</taxon>
        <taxon>Bacillati</taxon>
        <taxon>Bacillota</taxon>
        <taxon>Bacilli</taxon>
        <taxon>Bacillales</taxon>
        <taxon>Bacillaceae</taxon>
        <taxon>Bacillus</taxon>
        <taxon>Bacillus cereus group</taxon>
    </lineage>
</organism>
<name>A0A0G8F4Z4_BACCE</name>
<sequence>MKEKVSIWVGNFESKDEFLNYTNTEYTEDGDSISSNFEKDFNLIYYDRDLIEKEWVSQSKNNIKDLLKDFSYIDQLIQQFNYTNCEKKFNAAILIYNMEYNAKERKVKFKSNELEFVGVYQYRISIDDRW</sequence>
<dbReference type="PATRIC" id="fig|1396.428.peg.3320"/>
<accession>A0A0G8F4Z4</accession>
<dbReference type="EMBL" id="LCYI01000019">
    <property type="protein sequence ID" value="KLA30802.1"/>
    <property type="molecule type" value="Genomic_DNA"/>
</dbReference>
<dbReference type="AlphaFoldDB" id="A0A0G8F4Z4"/>
<comment type="caution">
    <text evidence="1">The sequence shown here is derived from an EMBL/GenBank/DDBJ whole genome shotgun (WGS) entry which is preliminary data.</text>
</comment>
<dbReference type="InterPro" id="IPR025560">
    <property type="entry name" value="Imm22"/>
</dbReference>
<gene>
    <name evidence="1" type="ORF">B4077_4022</name>
</gene>
<dbReference type="Pfam" id="PF14112">
    <property type="entry name" value="DUF4284"/>
    <property type="match status" value="1"/>
</dbReference>
<dbReference type="RefSeq" id="WP_046954802.1">
    <property type="nucleotide sequence ID" value="NZ_LCYI01000019.1"/>
</dbReference>
<evidence type="ECO:0008006" key="3">
    <source>
        <dbReference type="Google" id="ProtNLM"/>
    </source>
</evidence>
<reference evidence="1 2" key="1">
    <citation type="submission" date="2015-04" db="EMBL/GenBank/DDBJ databases">
        <title>Draft Genome Sequences of Eight Spore-Forming Food Isolates of Bacillus cereus Genome sequencing.</title>
        <authorList>
            <person name="Krawcyk A.O."/>
            <person name="de Jong A."/>
            <person name="Eijlander R.T."/>
            <person name="Berendsen E.M."/>
            <person name="Holsappel S."/>
            <person name="Wells-Bennik M."/>
            <person name="Kuipers O.P."/>
        </authorList>
    </citation>
    <scope>NUCLEOTIDE SEQUENCE [LARGE SCALE GENOMIC DNA]</scope>
    <source>
        <strain evidence="1 2">B4077</strain>
    </source>
</reference>